<reference evidence="1" key="1">
    <citation type="submission" date="2017-05" db="UniProtKB">
        <authorList>
            <consortium name="EnsemblMetazoa"/>
        </authorList>
    </citation>
    <scope>IDENTIFICATION</scope>
</reference>
<dbReference type="AlphaFoldDB" id="I1FNY8"/>
<organism evidence="1">
    <name type="scientific">Amphimedon queenslandica</name>
    <name type="common">Sponge</name>
    <dbReference type="NCBI Taxonomy" id="400682"/>
    <lineage>
        <taxon>Eukaryota</taxon>
        <taxon>Metazoa</taxon>
        <taxon>Porifera</taxon>
        <taxon>Demospongiae</taxon>
        <taxon>Heteroscleromorpha</taxon>
        <taxon>Haplosclerida</taxon>
        <taxon>Niphatidae</taxon>
        <taxon>Amphimedon</taxon>
    </lineage>
</organism>
<sequence length="26" mass="3072">MIDTSHRTQLNTLLSSWQWRGKRLGS</sequence>
<protein>
    <submittedName>
        <fullName evidence="1">Uncharacterized protein</fullName>
    </submittedName>
</protein>
<evidence type="ECO:0000313" key="1">
    <source>
        <dbReference type="EnsemblMetazoa" id="Aqu2.1.18803_001"/>
    </source>
</evidence>
<proteinExistence type="predicted"/>
<accession>I1FNY8</accession>
<dbReference type="HOGENOM" id="CLU_3417346_0_0_1"/>
<name>I1FNY8_AMPQE</name>
<dbReference type="EnsemblMetazoa" id="Aqu2.1.29472_001">
    <property type="protein sequence ID" value="Aqu2.1.29472_001"/>
    <property type="gene ID" value="Aqu2.1.29472"/>
</dbReference>
<dbReference type="EnsemblMetazoa" id="Aqu2.1.18803_001">
    <property type="protein sequence ID" value="Aqu2.1.18803_001"/>
    <property type="gene ID" value="Aqu2.1.18803"/>
</dbReference>